<evidence type="ECO:0000256" key="8">
    <source>
        <dbReference type="ARBA" id="ARBA00023128"/>
    </source>
</evidence>
<keyword evidence="6" id="KW-0999">Mitochondrion inner membrane</keyword>
<organism evidence="12 13">
    <name type="scientific">Oryctes borbonicus</name>
    <dbReference type="NCBI Taxonomy" id="1629725"/>
    <lineage>
        <taxon>Eukaryota</taxon>
        <taxon>Metazoa</taxon>
        <taxon>Ecdysozoa</taxon>
        <taxon>Arthropoda</taxon>
        <taxon>Hexapoda</taxon>
        <taxon>Insecta</taxon>
        <taxon>Pterygota</taxon>
        <taxon>Neoptera</taxon>
        <taxon>Endopterygota</taxon>
        <taxon>Coleoptera</taxon>
        <taxon>Polyphaga</taxon>
        <taxon>Scarabaeiformia</taxon>
        <taxon>Scarabaeidae</taxon>
        <taxon>Dynastinae</taxon>
        <taxon>Oryctes</taxon>
    </lineage>
</organism>
<dbReference type="Proteomes" id="UP000051574">
    <property type="component" value="Unassembled WGS sequence"/>
</dbReference>
<comment type="similarity">
    <text evidence="2 11">Belongs to the mitochondrial carrier (TC 2.A.29) family.</text>
</comment>
<evidence type="ECO:0000256" key="11">
    <source>
        <dbReference type="RuleBase" id="RU000488"/>
    </source>
</evidence>
<evidence type="ECO:0000256" key="3">
    <source>
        <dbReference type="ARBA" id="ARBA00022448"/>
    </source>
</evidence>
<evidence type="ECO:0000256" key="5">
    <source>
        <dbReference type="ARBA" id="ARBA00022737"/>
    </source>
</evidence>
<keyword evidence="4 10" id="KW-0812">Transmembrane</keyword>
<dbReference type="GO" id="GO:0005743">
    <property type="term" value="C:mitochondrial inner membrane"/>
    <property type="evidence" value="ECO:0007669"/>
    <property type="project" value="UniProtKB-SubCell"/>
</dbReference>
<accession>A0A0T6AVC9</accession>
<dbReference type="InterPro" id="IPR023395">
    <property type="entry name" value="MCP_dom_sf"/>
</dbReference>
<dbReference type="SUPFAM" id="SSF103506">
    <property type="entry name" value="Mitochondrial carrier"/>
    <property type="match status" value="1"/>
</dbReference>
<evidence type="ECO:0000256" key="2">
    <source>
        <dbReference type="ARBA" id="ARBA00006375"/>
    </source>
</evidence>
<keyword evidence="13" id="KW-1185">Reference proteome</keyword>
<keyword evidence="7" id="KW-1133">Transmembrane helix</keyword>
<sequence>MDFPIAGLAAVCAGVFSNPLEVIKIRMQLQGELQARGHHPVHYRNVFHASYVIAKHDGVLALQAGLTPALWFQFFLNTFRLGGYDYVCKKGYTKNEKGETVFYKSVLAGGLAGNVGAFIASPFFLVKTHLQGQAAEQIAFGYQHHHTSMWSAFKKIFIQHGIRGLYRGSTSAMPRSFLGSTAQLTTFTYSKELSQKYKLFSNYPLLETFVASMISGIFLSVMITPFDLVCIRLYNQGVDGKGNGLLYKNFIDCLIKVSKSEGFLGFYKGIGPCYLRLGPHTVLSLVFWDMLKDCYAGFSQRMTLA</sequence>
<keyword evidence="9 10" id="KW-0472">Membrane</keyword>
<comment type="caution">
    <text evidence="12">The sequence shown here is derived from an EMBL/GenBank/DDBJ whole genome shotgun (WGS) entry which is preliminary data.</text>
</comment>
<evidence type="ECO:0000256" key="1">
    <source>
        <dbReference type="ARBA" id="ARBA00004448"/>
    </source>
</evidence>
<dbReference type="InterPro" id="IPR018108">
    <property type="entry name" value="MCP_transmembrane"/>
</dbReference>
<dbReference type="PANTHER" id="PTHR45928">
    <property type="entry name" value="RE38146P"/>
    <property type="match status" value="1"/>
</dbReference>
<dbReference type="PANTHER" id="PTHR45928:SF1">
    <property type="entry name" value="RE38146P"/>
    <property type="match status" value="1"/>
</dbReference>
<evidence type="ECO:0000313" key="13">
    <source>
        <dbReference type="Proteomes" id="UP000051574"/>
    </source>
</evidence>
<protein>
    <submittedName>
        <fullName evidence="12">Mitochondrial carrier protein</fullName>
    </submittedName>
</protein>
<evidence type="ECO:0000256" key="9">
    <source>
        <dbReference type="ARBA" id="ARBA00023136"/>
    </source>
</evidence>
<dbReference type="Gene3D" id="1.50.40.10">
    <property type="entry name" value="Mitochondrial carrier domain"/>
    <property type="match status" value="1"/>
</dbReference>
<reference evidence="12 13" key="1">
    <citation type="submission" date="2015-09" db="EMBL/GenBank/DDBJ databases">
        <title>Draft genome of the scarab beetle Oryctes borbonicus.</title>
        <authorList>
            <person name="Meyer J.M."/>
            <person name="Markov G.V."/>
            <person name="Baskaran P."/>
            <person name="Herrmann M."/>
            <person name="Sommer R.J."/>
            <person name="Roedelsperger C."/>
        </authorList>
    </citation>
    <scope>NUCLEOTIDE SEQUENCE [LARGE SCALE GENOMIC DNA]</scope>
    <source>
        <strain evidence="12">OB123</strain>
        <tissue evidence="12">Whole animal</tissue>
    </source>
</reference>
<evidence type="ECO:0000256" key="7">
    <source>
        <dbReference type="ARBA" id="ARBA00022989"/>
    </source>
</evidence>
<feature type="repeat" description="Solcar" evidence="10">
    <location>
        <begin position="203"/>
        <end position="294"/>
    </location>
</feature>
<evidence type="ECO:0000256" key="10">
    <source>
        <dbReference type="PROSITE-ProRule" id="PRU00282"/>
    </source>
</evidence>
<keyword evidence="5" id="KW-0677">Repeat</keyword>
<name>A0A0T6AVC9_9SCAR</name>
<dbReference type="OrthoDB" id="6703404at2759"/>
<keyword evidence="8" id="KW-0496">Mitochondrion</keyword>
<proteinExistence type="inferred from homology"/>
<dbReference type="Pfam" id="PF00153">
    <property type="entry name" value="Mito_carr"/>
    <property type="match status" value="3"/>
</dbReference>
<dbReference type="PROSITE" id="PS50920">
    <property type="entry name" value="SOLCAR"/>
    <property type="match status" value="3"/>
</dbReference>
<gene>
    <name evidence="12" type="ORF">AMK59_7644</name>
</gene>
<evidence type="ECO:0000256" key="6">
    <source>
        <dbReference type="ARBA" id="ARBA00022792"/>
    </source>
</evidence>
<evidence type="ECO:0000256" key="4">
    <source>
        <dbReference type="ARBA" id="ARBA00022692"/>
    </source>
</evidence>
<dbReference type="InterPro" id="IPR051508">
    <property type="entry name" value="Mito_Carrier_Antiporter"/>
</dbReference>
<feature type="repeat" description="Solcar" evidence="10">
    <location>
        <begin position="1"/>
        <end position="90"/>
    </location>
</feature>
<dbReference type="AlphaFoldDB" id="A0A0T6AVC9"/>
<evidence type="ECO:0000313" key="12">
    <source>
        <dbReference type="EMBL" id="KRT78875.1"/>
    </source>
</evidence>
<comment type="subcellular location">
    <subcellularLocation>
        <location evidence="1">Mitochondrion inner membrane</location>
        <topology evidence="1">Multi-pass membrane protein</topology>
    </subcellularLocation>
</comment>
<keyword evidence="3 11" id="KW-0813">Transport</keyword>
<dbReference type="EMBL" id="LJIG01022758">
    <property type="protein sequence ID" value="KRT78875.1"/>
    <property type="molecule type" value="Genomic_DNA"/>
</dbReference>
<feature type="repeat" description="Solcar" evidence="10">
    <location>
        <begin position="100"/>
        <end position="193"/>
    </location>
</feature>